<dbReference type="InterPro" id="IPR014001">
    <property type="entry name" value="Helicase_ATP-bd"/>
</dbReference>
<gene>
    <name evidence="18" type="ORF">ASPFODRAFT_65146</name>
</gene>
<dbReference type="Proteomes" id="UP000184063">
    <property type="component" value="Unassembled WGS sequence"/>
</dbReference>
<feature type="domain" description="Helicase ATP-binding" evidence="16">
    <location>
        <begin position="244"/>
        <end position="418"/>
    </location>
</feature>
<keyword evidence="10" id="KW-0413">Isomerase</keyword>
<proteinExistence type="inferred from homology"/>
<keyword evidence="9" id="KW-0067">ATP-binding</keyword>
<dbReference type="Pfam" id="PF00271">
    <property type="entry name" value="Helicase_C"/>
    <property type="match status" value="1"/>
</dbReference>
<dbReference type="Gene3D" id="1.10.10.10">
    <property type="entry name" value="Winged helix-like DNA-binding domain superfamily/Winged helix DNA-binding domain"/>
    <property type="match status" value="1"/>
</dbReference>
<evidence type="ECO:0000256" key="13">
    <source>
        <dbReference type="ARBA" id="ARBA00034808"/>
    </source>
</evidence>
<feature type="region of interest" description="Disordered" evidence="15">
    <location>
        <begin position="1278"/>
        <end position="1374"/>
    </location>
</feature>
<dbReference type="CDD" id="cd18795">
    <property type="entry name" value="SF2_C_Ski2"/>
    <property type="match status" value="1"/>
</dbReference>
<dbReference type="SMART" id="SM00973">
    <property type="entry name" value="Sec63"/>
    <property type="match status" value="1"/>
</dbReference>
<keyword evidence="6" id="KW-0378">Hydrolase</keyword>
<dbReference type="Pfam" id="PF02889">
    <property type="entry name" value="Sec63"/>
    <property type="match status" value="1"/>
</dbReference>
<evidence type="ECO:0000313" key="18">
    <source>
        <dbReference type="EMBL" id="OJZ81171.1"/>
    </source>
</evidence>
<evidence type="ECO:0000259" key="17">
    <source>
        <dbReference type="PROSITE" id="PS51194"/>
    </source>
</evidence>
<evidence type="ECO:0000256" key="2">
    <source>
        <dbReference type="ARBA" id="ARBA00010140"/>
    </source>
</evidence>
<dbReference type="EC" id="5.6.2.4" evidence="13"/>
<dbReference type="SUPFAM" id="SSF158702">
    <property type="entry name" value="Sec63 N-terminal domain-like"/>
    <property type="match status" value="1"/>
</dbReference>
<dbReference type="PANTHER" id="PTHR47835">
    <property type="entry name" value="HFM1, ATP DEPENDENT DNA HELICASE HOMOLOG"/>
    <property type="match status" value="1"/>
</dbReference>
<dbReference type="InterPro" id="IPR027417">
    <property type="entry name" value="P-loop_NTPase"/>
</dbReference>
<dbReference type="InterPro" id="IPR052247">
    <property type="entry name" value="Meiotic_Crossover_Helicase"/>
</dbReference>
<keyword evidence="8" id="KW-0862">Zinc</keyword>
<feature type="compositionally biased region" description="Polar residues" evidence="15">
    <location>
        <begin position="1196"/>
        <end position="1205"/>
    </location>
</feature>
<evidence type="ECO:0000256" key="4">
    <source>
        <dbReference type="ARBA" id="ARBA00022741"/>
    </source>
</evidence>
<feature type="region of interest" description="Disordered" evidence="15">
    <location>
        <begin position="1158"/>
        <end position="1259"/>
    </location>
</feature>
<dbReference type="FunFam" id="1.10.10.10:FF:000012">
    <property type="entry name" value="U5 small nuclear ribonucleoprotein helicase"/>
    <property type="match status" value="1"/>
</dbReference>
<dbReference type="GO" id="GO:0016787">
    <property type="term" value="F:hydrolase activity"/>
    <property type="evidence" value="ECO:0007669"/>
    <property type="project" value="UniProtKB-KW"/>
</dbReference>
<feature type="compositionally biased region" description="Polar residues" evidence="15">
    <location>
        <begin position="1090"/>
        <end position="1105"/>
    </location>
</feature>
<keyword evidence="4" id="KW-0547">Nucleotide-binding</keyword>
<dbReference type="Gene3D" id="3.40.50.300">
    <property type="entry name" value="P-loop containing nucleotide triphosphate hydrolases"/>
    <property type="match status" value="2"/>
</dbReference>
<keyword evidence="11" id="KW-0469">Meiosis</keyword>
<dbReference type="InterPro" id="IPR011545">
    <property type="entry name" value="DEAD/DEAH_box_helicase_dom"/>
</dbReference>
<evidence type="ECO:0000259" key="16">
    <source>
        <dbReference type="PROSITE" id="PS51192"/>
    </source>
</evidence>
<keyword evidence="5" id="KW-0863">Zinc-finger</keyword>
<evidence type="ECO:0000256" key="7">
    <source>
        <dbReference type="ARBA" id="ARBA00022806"/>
    </source>
</evidence>
<dbReference type="InterPro" id="IPR004179">
    <property type="entry name" value="Sec63-dom"/>
</dbReference>
<comment type="catalytic activity">
    <reaction evidence="12">
        <text>Couples ATP hydrolysis with the unwinding of duplex DNA by translocating in the 3'-5' direction.</text>
        <dbReference type="EC" id="5.6.2.4"/>
    </reaction>
</comment>
<evidence type="ECO:0000256" key="6">
    <source>
        <dbReference type="ARBA" id="ARBA00022801"/>
    </source>
</evidence>
<accession>A0A1M3T354</accession>
<dbReference type="InterPro" id="IPR036390">
    <property type="entry name" value="WH_DNA-bd_sf"/>
</dbReference>
<feature type="compositionally biased region" description="Basic and acidic residues" evidence="15">
    <location>
        <begin position="1279"/>
        <end position="1297"/>
    </location>
</feature>
<sequence>MRHNSYRSIPQARQNAPYKRRAVPQLPTPSRSNPSAIIDQRLVEGAQEPSFNRLPREDSRSYRPELQLLSRDDDLELDAFDLELLAQSDEQIQSLQTAGSFADRGTLSRPPERADYNRVSRFFQAGLHATPRQSLGSSSSDTGVRSPSSPLIRMRAGRANAHASEHDIEHNVECHTSSNREILASHSAEISSVTRRDRQRRHFQQHLPISIRGIVLVSVHELPDKYRSIFPFPVFNAVQSKCFQSVYETDSNIVLAAPTGSGKTAIMELAICRLLNCLKDERFKVIYQAPTKSLCSEKFRDWSRKFNTLGLQCAELTGDTDHTQLRSVQNSQVIITTPEKWDSMTRKWKDHARLMQLVKLFLIDEVHILKEARGATLEAVVSRMKANGSNVRFIALSATVPNSEDIATWLGRDSVNQHVPAHREHFGEDFRPVKLQKFVYGYQSHANDFAFDKMCTSKLADIISSHSRKKPIMIFCCTRNSAVATVKELTRLWTMSNPPARLWKGPGMSMEVQNVDLRATIAAGVAFHHAGLDPIDRRSVETGFLNGQVSIICCTSTLAVGVNLPCHLVIIKGTVGWQEGGCKEYSDLEIMQMLGRAGRPQFDDSATAVIMTRQAREAHYERLVSGSESLESCLHLNLTDHLNAEIGLGNITDIESAIRWLSGTFFFVRMRRNPTYYRLKEDADKGDEEDMLRQICQRDIKLLQDCGLVSADSLKSTKFGDAMARYYVRFETMKTLLTLKPHSTVPQILSVLSRADEFREIRLKAGEKSLYKEINRSNAIRFPVNVDIALSAHKISLLIQSELGAVDLPDGEPFQKHRFTFQQDKTFVFSHINRLIRCIIDCQVGLEDSFTLRNALELARSFGAKVWDDSPLQMKQIEQIGVVAVRKLASSGITSIEALELCEPHQIDMILSRNPPFGRKLLERLVDFPKLRVSVNMIGKETKTGTGILVNIRSEVAFMNEKCPTYFQRRPVASKMPNGQEILFSAELKSAGQSVTCYAMCDDIAGTMQSAKLKPDLPTSLFPSQLDPPPKPNISRRRSNDTSQTKSVAQNNNLWDSDDLLFGDFLENDQAENWSCVDKLPQSPEDKAQLSRNTSNGPNQSNNQIVETVGAVRLGNGRWACNHRCKDKTTYCNDPKSKEKQLIASRCKHLCCREGLEKPPKANKKRPGDDDKDKGKKITGLNQTTLPATIAKKDTTTQASNPSDSEAQRHLIETSVSADKLSSAVTKTNKNNKPGNDSGCPIPKNILEPSSDYGNDSFSDFPSPSSLLLGKPIVATWSKEQDHEAPTIEDNAKRDLTTEDWSDDDGWPNFQLPPVTEMVSAREGGQERNIQSAQGPDKTDTMKPATTKVNNKMPNDQDDRSDYLEATPAGSHGKKRKVLMTTTVDVNRKRCRTDKDIVATYPSSFQPGGTTDVAAEIPAGWEDIDPALLHEFKDIINLL</sequence>
<keyword evidence="7" id="KW-0347">Helicase</keyword>
<dbReference type="PROSITE" id="PS51192">
    <property type="entry name" value="HELICASE_ATP_BIND_1"/>
    <property type="match status" value="1"/>
</dbReference>
<evidence type="ECO:0000256" key="8">
    <source>
        <dbReference type="ARBA" id="ARBA00022833"/>
    </source>
</evidence>
<dbReference type="VEuPathDB" id="FungiDB:ASPFODRAFT_65146"/>
<comment type="cofactor">
    <cofactor evidence="1">
        <name>Zn(2+)</name>
        <dbReference type="ChEBI" id="CHEBI:29105"/>
    </cofactor>
</comment>
<dbReference type="GO" id="GO:0007131">
    <property type="term" value="P:reciprocal meiotic recombination"/>
    <property type="evidence" value="ECO:0007669"/>
    <property type="project" value="UniProtKB-ARBA"/>
</dbReference>
<evidence type="ECO:0000256" key="14">
    <source>
        <dbReference type="ARBA" id="ARBA00048988"/>
    </source>
</evidence>
<dbReference type="FunFam" id="3.40.50.300:FF:001076">
    <property type="entry name" value="ATP-dependent DNA helicase MER3"/>
    <property type="match status" value="1"/>
</dbReference>
<dbReference type="InterPro" id="IPR057842">
    <property type="entry name" value="WH_MER3"/>
</dbReference>
<evidence type="ECO:0000256" key="15">
    <source>
        <dbReference type="SAM" id="MobiDB-lite"/>
    </source>
</evidence>
<dbReference type="PROSITE" id="PS51194">
    <property type="entry name" value="HELICASE_CTER"/>
    <property type="match status" value="1"/>
</dbReference>
<evidence type="ECO:0000256" key="1">
    <source>
        <dbReference type="ARBA" id="ARBA00001947"/>
    </source>
</evidence>
<keyword evidence="3" id="KW-0479">Metal-binding</keyword>
<feature type="compositionally biased region" description="Basic and acidic residues" evidence="15">
    <location>
        <begin position="1158"/>
        <end position="1176"/>
    </location>
</feature>
<feature type="compositionally biased region" description="Polar residues" evidence="15">
    <location>
        <begin position="1041"/>
        <end position="1050"/>
    </location>
</feature>
<feature type="region of interest" description="Disordered" evidence="15">
    <location>
        <begin position="1078"/>
        <end position="1105"/>
    </location>
</feature>
<evidence type="ECO:0000256" key="3">
    <source>
        <dbReference type="ARBA" id="ARBA00022723"/>
    </source>
</evidence>
<dbReference type="FunFam" id="1.10.3380.10:FF:000012">
    <property type="entry name" value="DEAD/DEAH box DNA helicase"/>
    <property type="match status" value="1"/>
</dbReference>
<name>A0A1M3T354_ASPLC</name>
<dbReference type="PANTHER" id="PTHR47835:SF3">
    <property type="entry name" value="HELICASE FOR MEIOSIS 1"/>
    <property type="match status" value="1"/>
</dbReference>
<dbReference type="Gene3D" id="1.10.3380.10">
    <property type="entry name" value="Sec63 N-terminal domain-like domain"/>
    <property type="match status" value="1"/>
</dbReference>
<dbReference type="OrthoDB" id="5575at2759"/>
<reference evidence="19" key="1">
    <citation type="journal article" date="2017" name="Genome Biol.">
        <title>Comparative genomics reveals high biological diversity and specific adaptations in the industrially and medically important fungal genus Aspergillus.</title>
        <authorList>
            <person name="de Vries R.P."/>
            <person name="Riley R."/>
            <person name="Wiebenga A."/>
            <person name="Aguilar-Osorio G."/>
            <person name="Amillis S."/>
            <person name="Uchima C.A."/>
            <person name="Anderluh G."/>
            <person name="Asadollahi M."/>
            <person name="Askin M."/>
            <person name="Barry K."/>
            <person name="Battaglia E."/>
            <person name="Bayram O."/>
            <person name="Benocci T."/>
            <person name="Braus-Stromeyer S.A."/>
            <person name="Caldana C."/>
            <person name="Canovas D."/>
            <person name="Cerqueira G.C."/>
            <person name="Chen F."/>
            <person name="Chen W."/>
            <person name="Choi C."/>
            <person name="Clum A."/>
            <person name="Dos Santos R.A."/>
            <person name="Damasio A.R."/>
            <person name="Diallinas G."/>
            <person name="Emri T."/>
            <person name="Fekete E."/>
            <person name="Flipphi M."/>
            <person name="Freyberg S."/>
            <person name="Gallo A."/>
            <person name="Gournas C."/>
            <person name="Habgood R."/>
            <person name="Hainaut M."/>
            <person name="Harispe M.L."/>
            <person name="Henrissat B."/>
            <person name="Hilden K.S."/>
            <person name="Hope R."/>
            <person name="Hossain A."/>
            <person name="Karabika E."/>
            <person name="Karaffa L."/>
            <person name="Karanyi Z."/>
            <person name="Krasevec N."/>
            <person name="Kuo A."/>
            <person name="Kusch H."/>
            <person name="LaButti K."/>
            <person name="Lagendijk E.L."/>
            <person name="Lapidus A."/>
            <person name="Levasseur A."/>
            <person name="Lindquist E."/>
            <person name="Lipzen A."/>
            <person name="Logrieco A.F."/>
            <person name="MacCabe A."/>
            <person name="Maekelae M.R."/>
            <person name="Malavazi I."/>
            <person name="Melin P."/>
            <person name="Meyer V."/>
            <person name="Mielnichuk N."/>
            <person name="Miskei M."/>
            <person name="Molnar A.P."/>
            <person name="Mule G."/>
            <person name="Ngan C.Y."/>
            <person name="Orejas M."/>
            <person name="Orosz E."/>
            <person name="Ouedraogo J.P."/>
            <person name="Overkamp K.M."/>
            <person name="Park H.-S."/>
            <person name="Perrone G."/>
            <person name="Piumi F."/>
            <person name="Punt P.J."/>
            <person name="Ram A.F."/>
            <person name="Ramon A."/>
            <person name="Rauscher S."/>
            <person name="Record E."/>
            <person name="Riano-Pachon D.M."/>
            <person name="Robert V."/>
            <person name="Roehrig J."/>
            <person name="Ruller R."/>
            <person name="Salamov A."/>
            <person name="Salih N.S."/>
            <person name="Samson R.A."/>
            <person name="Sandor E."/>
            <person name="Sanguinetti M."/>
            <person name="Schuetze T."/>
            <person name="Sepcic K."/>
            <person name="Shelest E."/>
            <person name="Sherlock G."/>
            <person name="Sophianopoulou V."/>
            <person name="Squina F.M."/>
            <person name="Sun H."/>
            <person name="Susca A."/>
            <person name="Todd R.B."/>
            <person name="Tsang A."/>
            <person name="Unkles S.E."/>
            <person name="van de Wiele N."/>
            <person name="van Rossen-Uffink D."/>
            <person name="Oliveira J.V."/>
            <person name="Vesth T.C."/>
            <person name="Visser J."/>
            <person name="Yu J.-H."/>
            <person name="Zhou M."/>
            <person name="Andersen M.R."/>
            <person name="Archer D.B."/>
            <person name="Baker S.E."/>
            <person name="Benoit I."/>
            <person name="Brakhage A.A."/>
            <person name="Braus G.H."/>
            <person name="Fischer R."/>
            <person name="Frisvad J.C."/>
            <person name="Goldman G.H."/>
            <person name="Houbraken J."/>
            <person name="Oakley B."/>
            <person name="Pocsi I."/>
            <person name="Scazzocchio C."/>
            <person name="Seiboth B."/>
            <person name="vanKuyk P.A."/>
            <person name="Wortman J."/>
            <person name="Dyer P.S."/>
            <person name="Grigoriev I.V."/>
        </authorList>
    </citation>
    <scope>NUCLEOTIDE SEQUENCE [LARGE SCALE GENOMIC DNA]</scope>
    <source>
        <strain evidence="19">CBS 106.47</strain>
    </source>
</reference>
<feature type="domain" description="Helicase C-terminal" evidence="17">
    <location>
        <begin position="458"/>
        <end position="646"/>
    </location>
</feature>
<dbReference type="SMART" id="SM00487">
    <property type="entry name" value="DEXDc"/>
    <property type="match status" value="1"/>
</dbReference>
<dbReference type="Pfam" id="PF23445">
    <property type="entry name" value="WHD_SNRNP200"/>
    <property type="match status" value="1"/>
</dbReference>
<dbReference type="FunFam" id="3.40.50.300:FF:000950">
    <property type="entry name" value="probable ATP-dependent DNA helicase HFM1"/>
    <property type="match status" value="1"/>
</dbReference>
<evidence type="ECO:0000256" key="12">
    <source>
        <dbReference type="ARBA" id="ARBA00034617"/>
    </source>
</evidence>
<feature type="compositionally biased region" description="Polar residues" evidence="15">
    <location>
        <begin position="1"/>
        <end position="14"/>
    </location>
</feature>
<dbReference type="EMBL" id="KV878251">
    <property type="protein sequence ID" value="OJZ81171.1"/>
    <property type="molecule type" value="Genomic_DNA"/>
</dbReference>
<dbReference type="SUPFAM" id="SSF46785">
    <property type="entry name" value="Winged helix' DNA-binding domain"/>
    <property type="match status" value="1"/>
</dbReference>
<dbReference type="GO" id="GO:0008270">
    <property type="term" value="F:zinc ion binding"/>
    <property type="evidence" value="ECO:0007669"/>
    <property type="project" value="UniProtKB-KW"/>
</dbReference>
<dbReference type="SMART" id="SM00490">
    <property type="entry name" value="HELICc"/>
    <property type="match status" value="1"/>
</dbReference>
<evidence type="ECO:0000256" key="9">
    <source>
        <dbReference type="ARBA" id="ARBA00022840"/>
    </source>
</evidence>
<evidence type="ECO:0000313" key="19">
    <source>
        <dbReference type="Proteomes" id="UP000184063"/>
    </source>
</evidence>
<dbReference type="Pfam" id="PF00270">
    <property type="entry name" value="DEAD"/>
    <property type="match status" value="1"/>
</dbReference>
<organism evidence="18 19">
    <name type="scientific">Aspergillus luchuensis (strain CBS 106.47)</name>
    <dbReference type="NCBI Taxonomy" id="1137211"/>
    <lineage>
        <taxon>Eukaryota</taxon>
        <taxon>Fungi</taxon>
        <taxon>Dikarya</taxon>
        <taxon>Ascomycota</taxon>
        <taxon>Pezizomycotina</taxon>
        <taxon>Eurotiomycetes</taxon>
        <taxon>Eurotiomycetidae</taxon>
        <taxon>Eurotiales</taxon>
        <taxon>Aspergillaceae</taxon>
        <taxon>Aspergillus</taxon>
        <taxon>Aspergillus subgen. Circumdati</taxon>
    </lineage>
</organism>
<dbReference type="GO" id="GO:0043138">
    <property type="term" value="F:3'-5' DNA helicase activity"/>
    <property type="evidence" value="ECO:0007669"/>
    <property type="project" value="UniProtKB-EC"/>
</dbReference>
<evidence type="ECO:0000256" key="11">
    <source>
        <dbReference type="ARBA" id="ARBA00023254"/>
    </source>
</evidence>
<dbReference type="GO" id="GO:0005524">
    <property type="term" value="F:ATP binding"/>
    <property type="evidence" value="ECO:0007669"/>
    <property type="project" value="UniProtKB-KW"/>
</dbReference>
<feature type="region of interest" description="Disordered" evidence="15">
    <location>
        <begin position="1015"/>
        <end position="1050"/>
    </location>
</feature>
<dbReference type="InterPro" id="IPR036388">
    <property type="entry name" value="WH-like_DNA-bd_sf"/>
</dbReference>
<dbReference type="GO" id="GO:0003676">
    <property type="term" value="F:nucleic acid binding"/>
    <property type="evidence" value="ECO:0007669"/>
    <property type="project" value="InterPro"/>
</dbReference>
<evidence type="ECO:0000256" key="10">
    <source>
        <dbReference type="ARBA" id="ARBA00023235"/>
    </source>
</evidence>
<comment type="catalytic activity">
    <reaction evidence="14">
        <text>ATP + H2O = ADP + phosphate + H(+)</text>
        <dbReference type="Rhea" id="RHEA:13065"/>
        <dbReference type="ChEBI" id="CHEBI:15377"/>
        <dbReference type="ChEBI" id="CHEBI:15378"/>
        <dbReference type="ChEBI" id="CHEBI:30616"/>
        <dbReference type="ChEBI" id="CHEBI:43474"/>
        <dbReference type="ChEBI" id="CHEBI:456216"/>
        <dbReference type="EC" id="5.6.2.4"/>
    </reaction>
</comment>
<dbReference type="InterPro" id="IPR001650">
    <property type="entry name" value="Helicase_C-like"/>
</dbReference>
<evidence type="ECO:0000256" key="5">
    <source>
        <dbReference type="ARBA" id="ARBA00022771"/>
    </source>
</evidence>
<protein>
    <recommendedName>
        <fullName evidence="13">DNA 3'-5' helicase</fullName>
        <ecNumber evidence="13">5.6.2.4</ecNumber>
    </recommendedName>
</protein>
<comment type="similarity">
    <text evidence="2">Belongs to the helicase family. SKI2 subfamily.</text>
</comment>
<feature type="region of interest" description="Disordered" evidence="15">
    <location>
        <begin position="1"/>
        <end position="35"/>
    </location>
</feature>
<feature type="compositionally biased region" description="Polar residues" evidence="15">
    <location>
        <begin position="1223"/>
        <end position="1235"/>
    </location>
</feature>
<dbReference type="SUPFAM" id="SSF52540">
    <property type="entry name" value="P-loop containing nucleoside triphosphate hydrolases"/>
    <property type="match status" value="1"/>
</dbReference>